<gene>
    <name evidence="2" type="ORF">IQ266_18630</name>
</gene>
<sequence>MVQAQSRTTDSLAEFLRSPNLEESPAWELFVGVVSQKPLPTLYHSILQKRLVSAIDGAGSDYEAFPELHCVLAENSIVPDVTVIGRGRCPLGNQPVSGPPDWLIEILSPDQSTTKLIAKIQACLVEGGHLGWLIDAEERVVMVFWPDRPLVLLRDDEVLPVLDAINLNLTVAQVFDWLPG</sequence>
<dbReference type="Gene3D" id="3.90.1570.10">
    <property type="entry name" value="tt1808, chain A"/>
    <property type="match status" value="1"/>
</dbReference>
<dbReference type="InterPro" id="IPR012296">
    <property type="entry name" value="Nuclease_put_TT1808"/>
</dbReference>
<dbReference type="PANTHER" id="PTHR34107">
    <property type="entry name" value="SLL0198 PROTEIN-RELATED"/>
    <property type="match status" value="1"/>
</dbReference>
<dbReference type="AlphaFoldDB" id="A0A928VNB0"/>
<keyword evidence="2" id="KW-0378">Hydrolase</keyword>
<comment type="caution">
    <text evidence="2">The sequence shown here is derived from an EMBL/GenBank/DDBJ whole genome shotgun (WGS) entry which is preliminary data.</text>
</comment>
<organism evidence="2 3">
    <name type="scientific">Romeriopsis navalis LEGE 11480</name>
    <dbReference type="NCBI Taxonomy" id="2777977"/>
    <lineage>
        <taxon>Bacteria</taxon>
        <taxon>Bacillati</taxon>
        <taxon>Cyanobacteriota</taxon>
        <taxon>Cyanophyceae</taxon>
        <taxon>Leptolyngbyales</taxon>
        <taxon>Leptolyngbyaceae</taxon>
        <taxon>Romeriopsis</taxon>
        <taxon>Romeriopsis navalis</taxon>
    </lineage>
</organism>
<accession>A0A928VNB0</accession>
<proteinExistence type="predicted"/>
<dbReference type="SUPFAM" id="SSF52980">
    <property type="entry name" value="Restriction endonuclease-like"/>
    <property type="match status" value="1"/>
</dbReference>
<keyword evidence="2" id="KW-0255">Endonuclease</keyword>
<evidence type="ECO:0000259" key="1">
    <source>
        <dbReference type="Pfam" id="PF05685"/>
    </source>
</evidence>
<reference evidence="2" key="1">
    <citation type="submission" date="2020-10" db="EMBL/GenBank/DDBJ databases">
        <authorList>
            <person name="Castelo-Branco R."/>
            <person name="Eusebio N."/>
            <person name="Adriana R."/>
            <person name="Vieira A."/>
            <person name="Brugerolle De Fraissinette N."/>
            <person name="Rezende De Castro R."/>
            <person name="Schneider M.P."/>
            <person name="Vasconcelos V."/>
            <person name="Leao P.N."/>
        </authorList>
    </citation>
    <scope>NUCLEOTIDE SEQUENCE</scope>
    <source>
        <strain evidence="2">LEGE 11480</strain>
    </source>
</reference>
<dbReference type="EMBL" id="JADEXQ010000074">
    <property type="protein sequence ID" value="MBE9031753.1"/>
    <property type="molecule type" value="Genomic_DNA"/>
</dbReference>
<dbReference type="RefSeq" id="WP_264326580.1">
    <property type="nucleotide sequence ID" value="NZ_JADEXQ010000074.1"/>
</dbReference>
<dbReference type="Pfam" id="PF05685">
    <property type="entry name" value="Uma2"/>
    <property type="match status" value="1"/>
</dbReference>
<dbReference type="InterPro" id="IPR008538">
    <property type="entry name" value="Uma2"/>
</dbReference>
<evidence type="ECO:0000313" key="3">
    <source>
        <dbReference type="Proteomes" id="UP000625316"/>
    </source>
</evidence>
<feature type="domain" description="Putative restriction endonuclease" evidence="1">
    <location>
        <begin position="13"/>
        <end position="171"/>
    </location>
</feature>
<dbReference type="Proteomes" id="UP000625316">
    <property type="component" value="Unassembled WGS sequence"/>
</dbReference>
<evidence type="ECO:0000313" key="2">
    <source>
        <dbReference type="EMBL" id="MBE9031753.1"/>
    </source>
</evidence>
<dbReference type="GO" id="GO:0004519">
    <property type="term" value="F:endonuclease activity"/>
    <property type="evidence" value="ECO:0007669"/>
    <property type="project" value="UniProtKB-KW"/>
</dbReference>
<name>A0A928VNB0_9CYAN</name>
<dbReference type="PANTHER" id="PTHR34107:SF5">
    <property type="entry name" value="SLL1355 PROTEIN"/>
    <property type="match status" value="1"/>
</dbReference>
<keyword evidence="2" id="KW-0540">Nuclease</keyword>
<keyword evidence="3" id="KW-1185">Reference proteome</keyword>
<dbReference type="CDD" id="cd06260">
    <property type="entry name" value="DUF820-like"/>
    <property type="match status" value="1"/>
</dbReference>
<protein>
    <submittedName>
        <fullName evidence="2">Uma2 family endonuclease</fullName>
    </submittedName>
</protein>
<dbReference type="InterPro" id="IPR011335">
    <property type="entry name" value="Restrct_endonuc-II-like"/>
</dbReference>